<dbReference type="EMBL" id="CAADJA010000002">
    <property type="protein sequence ID" value="VFS45574.1"/>
    <property type="molecule type" value="Genomic_DNA"/>
</dbReference>
<accession>A0A2C6DHE1</accession>
<dbReference type="InterPro" id="IPR036692">
    <property type="entry name" value="Shew3726-like_sf"/>
</dbReference>
<evidence type="ECO:0000313" key="2">
    <source>
        <dbReference type="EMBL" id="VFS45574.1"/>
    </source>
</evidence>
<dbReference type="OrthoDB" id="6465020at2"/>
<protein>
    <submittedName>
        <fullName evidence="1">DUF1488 domain-containing protein</fullName>
    </submittedName>
    <submittedName>
        <fullName evidence="2">Protein of uncharacterized function (DUF1488)</fullName>
    </submittedName>
</protein>
<gene>
    <name evidence="1" type="ORF">CRN84_00115</name>
    <name evidence="2" type="ORF">NCTC12282_00456</name>
</gene>
<proteinExistence type="predicted"/>
<dbReference type="Pfam" id="PF07369">
    <property type="entry name" value="DUF1488"/>
    <property type="match status" value="1"/>
</dbReference>
<reference evidence="2 4" key="3">
    <citation type="submission" date="2019-03" db="EMBL/GenBank/DDBJ databases">
        <authorList>
            <consortium name="Pathogen Informatics"/>
        </authorList>
    </citation>
    <scope>NUCLEOTIDE SEQUENCE [LARGE SCALE GENOMIC DNA]</scope>
    <source>
        <strain evidence="2 4">NCTC12282</strain>
    </source>
</reference>
<dbReference type="AlphaFoldDB" id="A0A2C6DHE1"/>
<dbReference type="Gene3D" id="3.30.160.140">
    <property type="entry name" value="Shew3726-like"/>
    <property type="match status" value="1"/>
</dbReference>
<evidence type="ECO:0000313" key="1">
    <source>
        <dbReference type="EMBL" id="PHI27845.1"/>
    </source>
</evidence>
<dbReference type="InterPro" id="IPR009962">
    <property type="entry name" value="DUF1488"/>
</dbReference>
<name>A0A2C6DHE1_9GAMM</name>
<organism evidence="1 3">
    <name type="scientific">Budvicia aquatica</name>
    <dbReference type="NCBI Taxonomy" id="82979"/>
    <lineage>
        <taxon>Bacteria</taxon>
        <taxon>Pseudomonadati</taxon>
        <taxon>Pseudomonadota</taxon>
        <taxon>Gammaproteobacteria</taxon>
        <taxon>Enterobacterales</taxon>
        <taxon>Budviciaceae</taxon>
        <taxon>Budvicia</taxon>
    </lineage>
</organism>
<dbReference type="Proteomes" id="UP000373449">
    <property type="component" value="Unassembled WGS sequence"/>
</dbReference>
<dbReference type="STRING" id="1111728.GCA_000427805_03682"/>
<dbReference type="Proteomes" id="UP000224974">
    <property type="component" value="Unassembled WGS sequence"/>
</dbReference>
<dbReference type="SUPFAM" id="SSF160272">
    <property type="entry name" value="Shew3726-like"/>
    <property type="match status" value="1"/>
</dbReference>
<keyword evidence="3" id="KW-1185">Reference proteome</keyword>
<evidence type="ECO:0000313" key="4">
    <source>
        <dbReference type="Proteomes" id="UP000373449"/>
    </source>
</evidence>
<sequence>MNQAIQFADCEEWDPIRNAVICTALVNGFLINCCIRAESLKERYGSNGKPEHYLSVFRLNRWDLEEEFEALIIDQQFDVDGWVIL</sequence>
<dbReference type="RefSeq" id="WP_029095716.1">
    <property type="nucleotide sequence ID" value="NZ_BRLG01000004.1"/>
</dbReference>
<reference evidence="3" key="2">
    <citation type="submission" date="2017-09" db="EMBL/GenBank/DDBJ databases">
        <title>FDA dAtabase for Regulatory Grade micrObial Sequences (FDA-ARGOS): Supporting development and validation of Infectious Disease Dx tests.</title>
        <authorList>
            <person name="Minogue T."/>
            <person name="Wolcott M."/>
            <person name="Wasieloski L."/>
            <person name="Aguilar W."/>
            <person name="Moore D."/>
            <person name="Tallon L."/>
            <person name="Sadzewicz L."/>
            <person name="Ott S."/>
            <person name="Zhao X."/>
            <person name="Nagaraj S."/>
            <person name="Vavikolanu K."/>
            <person name="Aluvathingal J."/>
            <person name="Nadendla S."/>
            <person name="Sichtig H."/>
        </authorList>
    </citation>
    <scope>NUCLEOTIDE SEQUENCE [LARGE SCALE GENOMIC DNA]</scope>
    <source>
        <strain evidence="3">FDAARGOS_387</strain>
    </source>
</reference>
<evidence type="ECO:0000313" key="3">
    <source>
        <dbReference type="Proteomes" id="UP000224974"/>
    </source>
</evidence>
<dbReference type="EMBL" id="PDDX01000001">
    <property type="protein sequence ID" value="PHI27845.1"/>
    <property type="molecule type" value="Genomic_DNA"/>
</dbReference>
<reference evidence="1" key="1">
    <citation type="submission" date="2017-09" db="EMBL/GenBank/DDBJ databases">
        <title>FDA dAtabase for Regulatory Grade micrObial Sequences (FDA-ARGOS): Supporting development and validation of Infectious Disease Dx tests.</title>
        <authorList>
            <person name="Minogue T."/>
            <person name="Wolcott M."/>
            <person name="Wasieloski L."/>
            <person name="Aguilar W."/>
            <person name="Moore D."/>
            <person name="Tallon L.J."/>
            <person name="Sadzewicz L."/>
            <person name="Ott S."/>
            <person name="Zhao X."/>
            <person name="Nagaraj S."/>
            <person name="Vavikolanu K."/>
            <person name="Aluvathingal J."/>
            <person name="Nadendla S."/>
            <person name="Sichtig H."/>
        </authorList>
    </citation>
    <scope>NUCLEOTIDE SEQUENCE</scope>
    <source>
        <strain evidence="1">FDAARGOS_387</strain>
    </source>
</reference>